<dbReference type="GO" id="GO:0030246">
    <property type="term" value="F:carbohydrate binding"/>
    <property type="evidence" value="ECO:0007669"/>
    <property type="project" value="UniProtKB-UniRule"/>
</dbReference>
<dbReference type="InterPro" id="IPR013320">
    <property type="entry name" value="ConA-like_dom_sf"/>
</dbReference>
<dbReference type="PANTHER" id="PTHR11346:SF147">
    <property type="entry name" value="GALECTIN"/>
    <property type="match status" value="1"/>
</dbReference>
<dbReference type="Proteomes" id="UP000827092">
    <property type="component" value="Unassembled WGS sequence"/>
</dbReference>
<dbReference type="SUPFAM" id="SSF49899">
    <property type="entry name" value="Concanavalin A-like lectins/glucanases"/>
    <property type="match status" value="3"/>
</dbReference>
<feature type="domain" description="Galectin" evidence="3">
    <location>
        <begin position="50"/>
        <end position="188"/>
    </location>
</feature>
<protein>
    <recommendedName>
        <fullName evidence="2">Galectin</fullName>
    </recommendedName>
</protein>
<dbReference type="AlphaFoldDB" id="A0AAV6V982"/>
<evidence type="ECO:0000256" key="1">
    <source>
        <dbReference type="ARBA" id="ARBA00022734"/>
    </source>
</evidence>
<keyword evidence="5" id="KW-1185">Reference proteome</keyword>
<feature type="domain" description="Galectin" evidence="3">
    <location>
        <begin position="196"/>
        <end position="326"/>
    </location>
</feature>
<dbReference type="CDD" id="cd00070">
    <property type="entry name" value="GLECT"/>
    <property type="match status" value="2"/>
</dbReference>
<reference evidence="4 5" key="1">
    <citation type="journal article" date="2022" name="Nat. Ecol. Evol.">
        <title>A masculinizing supergene underlies an exaggerated male reproductive morph in a spider.</title>
        <authorList>
            <person name="Hendrickx F."/>
            <person name="De Corte Z."/>
            <person name="Sonet G."/>
            <person name="Van Belleghem S.M."/>
            <person name="Kostlbacher S."/>
            <person name="Vangestel C."/>
        </authorList>
    </citation>
    <scope>NUCLEOTIDE SEQUENCE [LARGE SCALE GENOMIC DNA]</scope>
    <source>
        <strain evidence="4">W744_W776</strain>
    </source>
</reference>
<accession>A0AAV6V982</accession>
<keyword evidence="1 2" id="KW-0430">Lectin</keyword>
<dbReference type="SMART" id="SM00908">
    <property type="entry name" value="Gal-bind_lectin"/>
    <property type="match status" value="3"/>
</dbReference>
<dbReference type="InterPro" id="IPR044156">
    <property type="entry name" value="Galectin-like"/>
</dbReference>
<feature type="domain" description="Galectin" evidence="3">
    <location>
        <begin position="357"/>
        <end position="495"/>
    </location>
</feature>
<evidence type="ECO:0000313" key="4">
    <source>
        <dbReference type="EMBL" id="KAG8192191.1"/>
    </source>
</evidence>
<name>A0AAV6V982_9ARAC</name>
<dbReference type="PROSITE" id="PS51304">
    <property type="entry name" value="GALECTIN"/>
    <property type="match status" value="3"/>
</dbReference>
<dbReference type="Gene3D" id="2.60.120.200">
    <property type="match status" value="3"/>
</dbReference>
<organism evidence="4 5">
    <name type="scientific">Oedothorax gibbosus</name>
    <dbReference type="NCBI Taxonomy" id="931172"/>
    <lineage>
        <taxon>Eukaryota</taxon>
        <taxon>Metazoa</taxon>
        <taxon>Ecdysozoa</taxon>
        <taxon>Arthropoda</taxon>
        <taxon>Chelicerata</taxon>
        <taxon>Arachnida</taxon>
        <taxon>Araneae</taxon>
        <taxon>Araneomorphae</taxon>
        <taxon>Entelegynae</taxon>
        <taxon>Araneoidea</taxon>
        <taxon>Linyphiidae</taxon>
        <taxon>Erigoninae</taxon>
        <taxon>Oedothorax</taxon>
    </lineage>
</organism>
<proteinExistence type="predicted"/>
<dbReference type="InterPro" id="IPR001079">
    <property type="entry name" value="Galectin_CRD"/>
</dbReference>
<dbReference type="PANTHER" id="PTHR11346">
    <property type="entry name" value="GALECTIN"/>
    <property type="match status" value="1"/>
</dbReference>
<sequence>MSVVSRILKAAEAEAGLHYRNPRRRLDQRTTRYSRNFYFDCAGQLKSVPHACSIPGGLCIGSKIYIHGILPKDASQFSISLQRGADPDNAELHLHLLAKQLGRLPVVVRNSRLAGSWGAEEPLPGAFPFPLHPRPFLLVITAYVDSFEVEIAGSSNQFSFKVRDGLPISSITHLAIEAELAVRAIHIPVENMPRNLRLSLGSGAKVGDMYTIRGQPTESASSFNINWQSGPAKYDDILYTLNPRLSTGRVISNSRIDETMGPEEASDDCPFEREKTFKLNVGVAPLAFDVRVDGKELVNFKHRHDVSAAKTLFFEGDMQPEDICIDLAQMNPLGILNGTNIKSRGIRLQQFCPELPMSSRVTGGFEKGCIFLLSGKVHNNPSRMQMTVQCGDGTDDSDVALRYLAKWEDDLTPKITLNCREMDKWSQETKTTVENDGHLHPGLPFDLLVIRTENDEFKCILNGLEHALFPYRLEDTKPDHVTVCGDVEIHRLLLV</sequence>
<evidence type="ECO:0000256" key="2">
    <source>
        <dbReference type="RuleBase" id="RU102079"/>
    </source>
</evidence>
<dbReference type="EMBL" id="JAFNEN010000143">
    <property type="protein sequence ID" value="KAG8192191.1"/>
    <property type="molecule type" value="Genomic_DNA"/>
</dbReference>
<gene>
    <name evidence="4" type="ORF">JTE90_009955</name>
</gene>
<evidence type="ECO:0000313" key="5">
    <source>
        <dbReference type="Proteomes" id="UP000827092"/>
    </source>
</evidence>
<comment type="caution">
    <text evidence="4">The sequence shown here is derived from an EMBL/GenBank/DDBJ whole genome shotgun (WGS) entry which is preliminary data.</text>
</comment>
<evidence type="ECO:0000259" key="3">
    <source>
        <dbReference type="PROSITE" id="PS51304"/>
    </source>
</evidence>
<dbReference type="Pfam" id="PF00337">
    <property type="entry name" value="Gal-bind_lectin"/>
    <property type="match status" value="3"/>
</dbReference>
<dbReference type="SMART" id="SM00276">
    <property type="entry name" value="GLECT"/>
    <property type="match status" value="3"/>
</dbReference>